<dbReference type="Proteomes" id="UP000531251">
    <property type="component" value="Unassembled WGS sequence"/>
</dbReference>
<comment type="caution">
    <text evidence="1">The sequence shown here is derived from an EMBL/GenBank/DDBJ whole genome shotgun (WGS) entry which is preliminary data.</text>
</comment>
<evidence type="ECO:0000313" key="1">
    <source>
        <dbReference type="EMBL" id="NJB99788.1"/>
    </source>
</evidence>
<dbReference type="AlphaFoldDB" id="A0A7X5Y2B7"/>
<dbReference type="EMBL" id="JAATJB010000021">
    <property type="protein sequence ID" value="NJB99788.1"/>
    <property type="molecule type" value="Genomic_DNA"/>
</dbReference>
<reference evidence="1 2" key="1">
    <citation type="submission" date="2020-03" db="EMBL/GenBank/DDBJ databases">
        <title>Genomic Encyclopedia of Type Strains, Phase IV (KMG-IV): sequencing the most valuable type-strain genomes for metagenomic binning, comparative biology and taxonomic classification.</title>
        <authorList>
            <person name="Goeker M."/>
        </authorList>
    </citation>
    <scope>NUCLEOTIDE SEQUENCE [LARGE SCALE GENOMIC DNA]</scope>
    <source>
        <strain evidence="1 2">DSM 7225</strain>
    </source>
</reference>
<accession>A0A7X5Y2B7</accession>
<proteinExistence type="predicted"/>
<keyword evidence="2" id="KW-1185">Reference proteome</keyword>
<dbReference type="RefSeq" id="WP_277600105.1">
    <property type="nucleotide sequence ID" value="NZ_BAAADY010000031.1"/>
</dbReference>
<sequence length="43" mass="4613">MNFQLNPMALGNVVTIQFGMDITVAPGQRGVAATRYIANADFV</sequence>
<name>A0A7X5Y2B7_9SPHN</name>
<gene>
    <name evidence="1" type="ORF">GGR89_004134</name>
</gene>
<evidence type="ECO:0000313" key="2">
    <source>
        <dbReference type="Proteomes" id="UP000531251"/>
    </source>
</evidence>
<protein>
    <submittedName>
        <fullName evidence="1">Uncharacterized protein</fullName>
    </submittedName>
</protein>
<organism evidence="1 2">
    <name type="scientific">Sphingomonas trueperi</name>
    <dbReference type="NCBI Taxonomy" id="53317"/>
    <lineage>
        <taxon>Bacteria</taxon>
        <taxon>Pseudomonadati</taxon>
        <taxon>Pseudomonadota</taxon>
        <taxon>Alphaproteobacteria</taxon>
        <taxon>Sphingomonadales</taxon>
        <taxon>Sphingomonadaceae</taxon>
        <taxon>Sphingomonas</taxon>
    </lineage>
</organism>